<protein>
    <recommendedName>
        <fullName evidence="4">C2H2-type domain-containing protein</fullName>
    </recommendedName>
</protein>
<feature type="compositionally biased region" description="Basic and acidic residues" evidence="1">
    <location>
        <begin position="146"/>
        <end position="160"/>
    </location>
</feature>
<evidence type="ECO:0000256" key="1">
    <source>
        <dbReference type="SAM" id="MobiDB-lite"/>
    </source>
</evidence>
<comment type="caution">
    <text evidence="2">The sequence shown here is derived from an EMBL/GenBank/DDBJ whole genome shotgun (WGS) entry which is preliminary data.</text>
</comment>
<reference evidence="2" key="1">
    <citation type="submission" date="2023-01" db="EMBL/GenBank/DDBJ databases">
        <title>Colletotrichum chrysophilum M932 genome sequence.</title>
        <authorList>
            <person name="Baroncelli R."/>
        </authorList>
    </citation>
    <scope>NUCLEOTIDE SEQUENCE</scope>
    <source>
        <strain evidence="2">M932</strain>
    </source>
</reference>
<evidence type="ECO:0008006" key="4">
    <source>
        <dbReference type="Google" id="ProtNLM"/>
    </source>
</evidence>
<dbReference type="EMBL" id="JAQOWY010000110">
    <property type="protein sequence ID" value="KAK1850792.1"/>
    <property type="molecule type" value="Genomic_DNA"/>
</dbReference>
<name>A0AAD9APJ4_9PEZI</name>
<feature type="compositionally biased region" description="Basic and acidic residues" evidence="1">
    <location>
        <begin position="174"/>
        <end position="188"/>
    </location>
</feature>
<evidence type="ECO:0000313" key="3">
    <source>
        <dbReference type="Proteomes" id="UP001243330"/>
    </source>
</evidence>
<accession>A0AAD9APJ4</accession>
<feature type="compositionally biased region" description="Basic residues" evidence="1">
    <location>
        <begin position="136"/>
        <end position="145"/>
    </location>
</feature>
<sequence>MFDHFDNSVRAARSGGDHWDYSTTGGPIMENSTCYYVKGESRSIIHLPETETSASNPLSQRFLNQIITDGGAAAHRHDNNGNSLDAELQAMVSSTPTGDQYNSRKRFLSHDSQASQHGSPVRKSDDVPFIAPGILQKRHHLRTKRKEAVVRKETRREHSVESVSDGGSLEVDDDLRQPSLRDRRFHKENSPGDTTLSLFITPFIFRNQAIQIWSREHLYRRHQQQPYCFRCGRTFLHPKDVEAHLSRPEGICDLVRGVSVEGLTAEQIQKLKSKKRKPGVTTDEEKWHEIFKIVFPDATNRPDPYYCQTDVDSICRRILSELEERIPTMLEPLFGPLEGHKRQKVLDTFESFFAERMYQSRQGEALPKNDQDIPCEIVTPESVGHNPGAQRSLARKLRKDGDIPVLLTASITTNTVKPWQSSALQEELECRIFSPPNEITFGNIPTENEDVIGIDTGKGVRPNEGTSAAGPSSGRRVGFANGTHGFVSLHDSNSLLKADGASVEFDFDDFLKDWEGQSPSGPASGATSHFHT</sequence>
<keyword evidence="3" id="KW-1185">Reference proteome</keyword>
<dbReference type="PANTHER" id="PTHR38166">
    <property type="entry name" value="C2H2-TYPE DOMAIN-CONTAINING PROTEIN-RELATED"/>
    <property type="match status" value="1"/>
</dbReference>
<evidence type="ECO:0000313" key="2">
    <source>
        <dbReference type="EMBL" id="KAK1850792.1"/>
    </source>
</evidence>
<feature type="region of interest" description="Disordered" evidence="1">
    <location>
        <begin position="108"/>
        <end position="188"/>
    </location>
</feature>
<dbReference type="Proteomes" id="UP001243330">
    <property type="component" value="Unassembled WGS sequence"/>
</dbReference>
<dbReference type="PANTHER" id="PTHR38166:SF1">
    <property type="entry name" value="C2H2-TYPE DOMAIN-CONTAINING PROTEIN"/>
    <property type="match status" value="1"/>
</dbReference>
<gene>
    <name evidence="2" type="ORF">CCHR01_06539</name>
</gene>
<organism evidence="2 3">
    <name type="scientific">Colletotrichum chrysophilum</name>
    <dbReference type="NCBI Taxonomy" id="1836956"/>
    <lineage>
        <taxon>Eukaryota</taxon>
        <taxon>Fungi</taxon>
        <taxon>Dikarya</taxon>
        <taxon>Ascomycota</taxon>
        <taxon>Pezizomycotina</taxon>
        <taxon>Sordariomycetes</taxon>
        <taxon>Hypocreomycetidae</taxon>
        <taxon>Glomerellales</taxon>
        <taxon>Glomerellaceae</taxon>
        <taxon>Colletotrichum</taxon>
        <taxon>Colletotrichum gloeosporioides species complex</taxon>
    </lineage>
</organism>
<dbReference type="AlphaFoldDB" id="A0AAD9APJ4"/>
<proteinExistence type="predicted"/>